<dbReference type="Pfam" id="PF01329">
    <property type="entry name" value="Pterin_4a"/>
    <property type="match status" value="1"/>
</dbReference>
<name>A0A366LVM2_9ACTN</name>
<dbReference type="GO" id="GO:0008124">
    <property type="term" value="F:4-alpha-hydroxytetrahydrobiopterin dehydratase activity"/>
    <property type="evidence" value="ECO:0007669"/>
    <property type="project" value="UniProtKB-EC"/>
</dbReference>
<dbReference type="Gene3D" id="3.30.1360.20">
    <property type="entry name" value="Transcriptional coactivator/pterin dehydratase"/>
    <property type="match status" value="1"/>
</dbReference>
<comment type="caution">
    <text evidence="6">The sequence shown here is derived from an EMBL/GenBank/DDBJ whole genome shotgun (WGS) entry which is preliminary data.</text>
</comment>
<comment type="similarity">
    <text evidence="2">Belongs to the pterin-4-alpha-carbinolamine dehydratase family.</text>
</comment>
<dbReference type="Proteomes" id="UP000253303">
    <property type="component" value="Unassembled WGS sequence"/>
</dbReference>
<evidence type="ECO:0000256" key="3">
    <source>
        <dbReference type="ARBA" id="ARBA00013252"/>
    </source>
</evidence>
<evidence type="ECO:0000256" key="1">
    <source>
        <dbReference type="ARBA" id="ARBA00001554"/>
    </source>
</evidence>
<accession>A0A366LVM2</accession>
<dbReference type="CDD" id="cd00488">
    <property type="entry name" value="PCD_DCoH"/>
    <property type="match status" value="1"/>
</dbReference>
<comment type="catalytic activity">
    <reaction evidence="1">
        <text>(4aS,6R)-4a-hydroxy-L-erythro-5,6,7,8-tetrahydrobiopterin = (6R)-L-erythro-6,7-dihydrobiopterin + H2O</text>
        <dbReference type="Rhea" id="RHEA:11920"/>
        <dbReference type="ChEBI" id="CHEBI:15377"/>
        <dbReference type="ChEBI" id="CHEBI:15642"/>
        <dbReference type="ChEBI" id="CHEBI:43120"/>
        <dbReference type="EC" id="4.2.1.96"/>
    </reaction>
</comment>
<dbReference type="EMBL" id="QMEY01000011">
    <property type="protein sequence ID" value="RBQ17603.1"/>
    <property type="molecule type" value="Genomic_DNA"/>
</dbReference>
<evidence type="ECO:0000313" key="7">
    <source>
        <dbReference type="Proteomes" id="UP000253303"/>
    </source>
</evidence>
<reference evidence="6 7" key="1">
    <citation type="submission" date="2018-06" db="EMBL/GenBank/DDBJ databases">
        <title>Sphaerisporangium craniellae sp. nov., isolated from a marine sponge in the South China Sea.</title>
        <authorList>
            <person name="Li L."/>
        </authorList>
    </citation>
    <scope>NUCLEOTIDE SEQUENCE [LARGE SCALE GENOMIC DNA]</scope>
    <source>
        <strain evidence="6 7">LHW63015</strain>
    </source>
</reference>
<evidence type="ECO:0000256" key="4">
    <source>
        <dbReference type="ARBA" id="ARBA00021735"/>
    </source>
</evidence>
<evidence type="ECO:0000313" key="6">
    <source>
        <dbReference type="EMBL" id="RBQ17603.1"/>
    </source>
</evidence>
<organism evidence="6 7">
    <name type="scientific">Spongiactinospora rosea</name>
    <dbReference type="NCBI Taxonomy" id="2248750"/>
    <lineage>
        <taxon>Bacteria</taxon>
        <taxon>Bacillati</taxon>
        <taxon>Actinomycetota</taxon>
        <taxon>Actinomycetes</taxon>
        <taxon>Streptosporangiales</taxon>
        <taxon>Streptosporangiaceae</taxon>
        <taxon>Spongiactinospora</taxon>
    </lineage>
</organism>
<proteinExistence type="inferred from homology"/>
<evidence type="ECO:0000256" key="2">
    <source>
        <dbReference type="ARBA" id="ARBA00006472"/>
    </source>
</evidence>
<keyword evidence="5 6" id="KW-0456">Lyase</keyword>
<dbReference type="EC" id="4.2.1.96" evidence="3"/>
<dbReference type="PANTHER" id="PTHR12599:SF0">
    <property type="entry name" value="PTERIN-4-ALPHA-CARBINOLAMINE DEHYDRATASE"/>
    <property type="match status" value="1"/>
</dbReference>
<sequence length="97" mass="10904">MLAESEIVKRLGVLPEWRREGGEIRREVTARDFPTAIRIVDAVAVRAEELDHHPDIDIRWRTVTFSLTTHSAGGLTESDFGLAADIDRIVENIESHA</sequence>
<gene>
    <name evidence="6" type="ORF">DP939_24920</name>
</gene>
<dbReference type="NCBIfam" id="NF002017">
    <property type="entry name" value="PRK00823.1-2"/>
    <property type="match status" value="1"/>
</dbReference>
<evidence type="ECO:0000256" key="5">
    <source>
        <dbReference type="ARBA" id="ARBA00023239"/>
    </source>
</evidence>
<dbReference type="InterPro" id="IPR036428">
    <property type="entry name" value="PCD_sf"/>
</dbReference>
<dbReference type="GO" id="GO:0006729">
    <property type="term" value="P:tetrahydrobiopterin biosynthetic process"/>
    <property type="evidence" value="ECO:0007669"/>
    <property type="project" value="InterPro"/>
</dbReference>
<dbReference type="SUPFAM" id="SSF55248">
    <property type="entry name" value="PCD-like"/>
    <property type="match status" value="1"/>
</dbReference>
<keyword evidence="7" id="KW-1185">Reference proteome</keyword>
<dbReference type="RefSeq" id="WP_113983169.1">
    <property type="nucleotide sequence ID" value="NZ_QMEY01000011.1"/>
</dbReference>
<dbReference type="AlphaFoldDB" id="A0A366LVM2"/>
<dbReference type="PANTHER" id="PTHR12599">
    <property type="entry name" value="PTERIN-4-ALPHA-CARBINOLAMINE DEHYDRATASE"/>
    <property type="match status" value="1"/>
</dbReference>
<dbReference type="InterPro" id="IPR001533">
    <property type="entry name" value="Pterin_deHydtase"/>
</dbReference>
<dbReference type="OrthoDB" id="15077at2"/>
<protein>
    <recommendedName>
        <fullName evidence="4">Putative pterin-4-alpha-carbinolamine dehydratase</fullName>
        <ecNumber evidence="3">4.2.1.96</ecNumber>
    </recommendedName>
</protein>